<dbReference type="AlphaFoldDB" id="A0A7S4FXJ6"/>
<proteinExistence type="predicted"/>
<protein>
    <submittedName>
        <fullName evidence="1">Uncharacterized protein</fullName>
    </submittedName>
</protein>
<name>A0A7S4FXJ6_9EUGL</name>
<organism evidence="1">
    <name type="scientific">Eutreptiella gymnastica</name>
    <dbReference type="NCBI Taxonomy" id="73025"/>
    <lineage>
        <taxon>Eukaryota</taxon>
        <taxon>Discoba</taxon>
        <taxon>Euglenozoa</taxon>
        <taxon>Euglenida</taxon>
        <taxon>Spirocuta</taxon>
        <taxon>Euglenophyceae</taxon>
        <taxon>Eutreptiales</taxon>
        <taxon>Eutreptiaceae</taxon>
        <taxon>Eutreptiella</taxon>
    </lineage>
</organism>
<accession>A0A7S4FXJ6</accession>
<dbReference type="EMBL" id="HBJA01085029">
    <property type="protein sequence ID" value="CAE0818448.1"/>
    <property type="molecule type" value="Transcribed_RNA"/>
</dbReference>
<reference evidence="1" key="1">
    <citation type="submission" date="2021-01" db="EMBL/GenBank/DDBJ databases">
        <authorList>
            <person name="Corre E."/>
            <person name="Pelletier E."/>
            <person name="Niang G."/>
            <person name="Scheremetjew M."/>
            <person name="Finn R."/>
            <person name="Kale V."/>
            <person name="Holt S."/>
            <person name="Cochrane G."/>
            <person name="Meng A."/>
            <person name="Brown T."/>
            <person name="Cohen L."/>
        </authorList>
    </citation>
    <scope>NUCLEOTIDE SEQUENCE</scope>
    <source>
        <strain evidence="1">CCMP1594</strain>
    </source>
</reference>
<evidence type="ECO:0000313" key="1">
    <source>
        <dbReference type="EMBL" id="CAE0818448.1"/>
    </source>
</evidence>
<sequence>MYCEGGDSWHVALANQTCNACKCPLNQHNHVSVPSMCPQSHHPAAGPPTPTFRIPDVWSMRFESDVCVMRMWCSLTLVCVGPPPSPHPTPIFVWPSCGAQCLLLSVAGMHQGAKQTEISQSAHG</sequence>
<gene>
    <name evidence="1" type="ORF">EGYM00163_LOCUS29616</name>
</gene>